<keyword evidence="6 8" id="KW-0067">ATP-binding</keyword>
<keyword evidence="8" id="KW-0963">Cytoplasm</keyword>
<feature type="binding site" evidence="8">
    <location>
        <position position="63"/>
    </location>
    <ligand>
        <name>(R)-pantoate</name>
        <dbReference type="ChEBI" id="CHEBI:15980"/>
    </ligand>
</feature>
<dbReference type="Gene3D" id="3.30.1300.10">
    <property type="entry name" value="Pantoate-beta-alanine ligase, C-terminal domain"/>
    <property type="match status" value="1"/>
</dbReference>
<accession>A0A1C3RGT4</accession>
<evidence type="ECO:0000256" key="6">
    <source>
        <dbReference type="ARBA" id="ARBA00022840"/>
    </source>
</evidence>
<feature type="binding site" evidence="8">
    <location>
        <position position="179"/>
    </location>
    <ligand>
        <name>ATP</name>
        <dbReference type="ChEBI" id="CHEBI:30616"/>
    </ligand>
</feature>
<dbReference type="Proteomes" id="UP000231658">
    <property type="component" value="Unassembled WGS sequence"/>
</dbReference>
<dbReference type="CDD" id="cd00560">
    <property type="entry name" value="PanC"/>
    <property type="match status" value="1"/>
</dbReference>
<dbReference type="Gene3D" id="3.40.50.620">
    <property type="entry name" value="HUPs"/>
    <property type="match status" value="1"/>
</dbReference>
<feature type="binding site" evidence="8">
    <location>
        <begin position="150"/>
        <end position="153"/>
    </location>
    <ligand>
        <name>ATP</name>
        <dbReference type="ChEBI" id="CHEBI:30616"/>
    </ligand>
</feature>
<evidence type="ECO:0000256" key="7">
    <source>
        <dbReference type="ARBA" id="ARBA00048258"/>
    </source>
</evidence>
<dbReference type="STRING" id="1867952.MTBPR1_20317"/>
<gene>
    <name evidence="8 9" type="primary">panC</name>
    <name evidence="9" type="ORF">MTBPR1_20317</name>
</gene>
<keyword evidence="3 8" id="KW-0436">Ligase</keyword>
<dbReference type="AlphaFoldDB" id="A0A1C3RGT4"/>
<dbReference type="SUPFAM" id="SSF52374">
    <property type="entry name" value="Nucleotidylyl transferase"/>
    <property type="match status" value="1"/>
</dbReference>
<sequence length="280" mass="30450">MALATVRTVAELRAQVSEWRKNGLKVGLVPTMGALHEGHLALVKTALETCDRVIATIFVNPKQFGPNEDLETYPRTEAEDAAKLASVGGHLLFAPNVEEMYGADGGVTKVSVAGLGDIIEGEFRPGFFDGVATVVTKLLLQALPDEAFFGEKDYQQLNVIKRFSADLNIPVDIKGVPTVRESDGLAMSSRNAYLIREEREIAPVLYRTISEVSERFKVGGKAEALSKWASQQLIDAGFHKVDYILIRKADDIAQEAVKGEPIRVLAAAFLGKARLIDNVG</sequence>
<evidence type="ECO:0000256" key="1">
    <source>
        <dbReference type="ARBA" id="ARBA00004990"/>
    </source>
</evidence>
<comment type="pathway">
    <text evidence="1 8">Cofactor biosynthesis; (R)-pantothenate biosynthesis; (R)-pantothenate from (R)-pantoate and beta-alanine: step 1/1.</text>
</comment>
<evidence type="ECO:0000313" key="9">
    <source>
        <dbReference type="EMBL" id="SCA56469.1"/>
    </source>
</evidence>
<dbReference type="GO" id="GO:0005524">
    <property type="term" value="F:ATP binding"/>
    <property type="evidence" value="ECO:0007669"/>
    <property type="project" value="UniProtKB-KW"/>
</dbReference>
<dbReference type="GO" id="GO:0005829">
    <property type="term" value="C:cytosol"/>
    <property type="evidence" value="ECO:0007669"/>
    <property type="project" value="TreeGrafter"/>
</dbReference>
<comment type="subunit">
    <text evidence="8">Homodimer.</text>
</comment>
<dbReference type="NCBIfam" id="TIGR00018">
    <property type="entry name" value="panC"/>
    <property type="match status" value="1"/>
</dbReference>
<organism evidence="9 10">
    <name type="scientific">Candidatus Terasakiella magnetica</name>
    <dbReference type="NCBI Taxonomy" id="1867952"/>
    <lineage>
        <taxon>Bacteria</taxon>
        <taxon>Pseudomonadati</taxon>
        <taxon>Pseudomonadota</taxon>
        <taxon>Alphaproteobacteria</taxon>
        <taxon>Rhodospirillales</taxon>
        <taxon>Terasakiellaceae</taxon>
        <taxon>Terasakiella</taxon>
    </lineage>
</organism>
<dbReference type="GO" id="GO:0004592">
    <property type="term" value="F:pantoate-beta-alanine ligase activity"/>
    <property type="evidence" value="ECO:0007669"/>
    <property type="project" value="UniProtKB-UniRule"/>
</dbReference>
<name>A0A1C3RGT4_9PROT</name>
<dbReference type="InterPro" id="IPR004821">
    <property type="entry name" value="Cyt_trans-like"/>
</dbReference>
<dbReference type="EMBL" id="FLYE01000012">
    <property type="protein sequence ID" value="SCA56469.1"/>
    <property type="molecule type" value="Genomic_DNA"/>
</dbReference>
<protein>
    <recommendedName>
        <fullName evidence="8">Pantothenate synthetase</fullName>
        <shortName evidence="8">PS</shortName>
        <ecNumber evidence="8">6.3.2.1</ecNumber>
    </recommendedName>
    <alternativeName>
        <fullName evidence="8">Pantoate--beta-alanine ligase</fullName>
    </alternativeName>
    <alternativeName>
        <fullName evidence="8">Pantoate-activating enzyme</fullName>
    </alternativeName>
</protein>
<comment type="catalytic activity">
    <reaction evidence="7 8">
        <text>(R)-pantoate + beta-alanine + ATP = (R)-pantothenate + AMP + diphosphate + H(+)</text>
        <dbReference type="Rhea" id="RHEA:10912"/>
        <dbReference type="ChEBI" id="CHEBI:15378"/>
        <dbReference type="ChEBI" id="CHEBI:15980"/>
        <dbReference type="ChEBI" id="CHEBI:29032"/>
        <dbReference type="ChEBI" id="CHEBI:30616"/>
        <dbReference type="ChEBI" id="CHEBI:33019"/>
        <dbReference type="ChEBI" id="CHEBI:57966"/>
        <dbReference type="ChEBI" id="CHEBI:456215"/>
        <dbReference type="EC" id="6.3.2.1"/>
    </reaction>
</comment>
<comment type="subcellular location">
    <subcellularLocation>
        <location evidence="8">Cytoplasm</location>
    </subcellularLocation>
</comment>
<dbReference type="PANTHER" id="PTHR21299:SF1">
    <property type="entry name" value="PANTOATE--BETA-ALANINE LIGASE"/>
    <property type="match status" value="1"/>
</dbReference>
<dbReference type="Pfam" id="PF02569">
    <property type="entry name" value="Pantoate_ligase"/>
    <property type="match status" value="1"/>
</dbReference>
<dbReference type="OrthoDB" id="9773087at2"/>
<dbReference type="InterPro" id="IPR003721">
    <property type="entry name" value="Pantoate_ligase"/>
</dbReference>
<feature type="active site" description="Proton donor" evidence="8">
    <location>
        <position position="39"/>
    </location>
</feature>
<evidence type="ECO:0000256" key="2">
    <source>
        <dbReference type="ARBA" id="ARBA00009256"/>
    </source>
</evidence>
<dbReference type="InterPro" id="IPR014729">
    <property type="entry name" value="Rossmann-like_a/b/a_fold"/>
</dbReference>
<feature type="binding site" evidence="8">
    <location>
        <begin position="187"/>
        <end position="190"/>
    </location>
    <ligand>
        <name>ATP</name>
        <dbReference type="ChEBI" id="CHEBI:30616"/>
    </ligand>
</feature>
<dbReference type="NCBIfam" id="TIGR00125">
    <property type="entry name" value="cyt_tran_rel"/>
    <property type="match status" value="1"/>
</dbReference>
<dbReference type="GO" id="GO:0015940">
    <property type="term" value="P:pantothenate biosynthetic process"/>
    <property type="evidence" value="ECO:0007669"/>
    <property type="project" value="UniProtKB-UniRule"/>
</dbReference>
<comment type="function">
    <text evidence="8">Catalyzes the condensation of pantoate with beta-alanine in an ATP-dependent reaction via a pantoyl-adenylate intermediate.</text>
</comment>
<dbReference type="InterPro" id="IPR042176">
    <property type="entry name" value="Pantoate_ligase_C"/>
</dbReference>
<proteinExistence type="inferred from homology"/>
<dbReference type="RefSeq" id="WP_069188554.1">
    <property type="nucleotide sequence ID" value="NZ_FLYE01000012.1"/>
</dbReference>
<evidence type="ECO:0000313" key="10">
    <source>
        <dbReference type="Proteomes" id="UP000231658"/>
    </source>
</evidence>
<dbReference type="UniPathway" id="UPA00028">
    <property type="reaction ID" value="UER00005"/>
</dbReference>
<feature type="binding site" evidence="8">
    <location>
        <position position="63"/>
    </location>
    <ligand>
        <name>beta-alanine</name>
        <dbReference type="ChEBI" id="CHEBI:57966"/>
    </ligand>
</feature>
<dbReference type="EC" id="6.3.2.1" evidence="8"/>
<keyword evidence="4 8" id="KW-0566">Pantothenate biosynthesis</keyword>
<dbReference type="HAMAP" id="MF_00158">
    <property type="entry name" value="PanC"/>
    <property type="match status" value="1"/>
</dbReference>
<reference evidence="9 10" key="1">
    <citation type="submission" date="2016-07" db="EMBL/GenBank/DDBJ databases">
        <authorList>
            <person name="Lefevre C.T."/>
        </authorList>
    </citation>
    <scope>NUCLEOTIDE SEQUENCE [LARGE SCALE GENOMIC DNA]</scope>
    <source>
        <strain evidence="9">PR1</strain>
    </source>
</reference>
<evidence type="ECO:0000256" key="4">
    <source>
        <dbReference type="ARBA" id="ARBA00022655"/>
    </source>
</evidence>
<feature type="binding site" evidence="8">
    <location>
        <position position="156"/>
    </location>
    <ligand>
        <name>(R)-pantoate</name>
        <dbReference type="ChEBI" id="CHEBI:15980"/>
    </ligand>
</feature>
<keyword evidence="5 8" id="KW-0547">Nucleotide-binding</keyword>
<dbReference type="PANTHER" id="PTHR21299">
    <property type="entry name" value="CYTIDYLATE KINASE/PANTOATE-BETA-ALANINE LIGASE"/>
    <property type="match status" value="1"/>
</dbReference>
<comment type="similarity">
    <text evidence="2 8">Belongs to the pantothenate synthetase family.</text>
</comment>
<evidence type="ECO:0000256" key="5">
    <source>
        <dbReference type="ARBA" id="ARBA00022741"/>
    </source>
</evidence>
<evidence type="ECO:0000256" key="3">
    <source>
        <dbReference type="ARBA" id="ARBA00022598"/>
    </source>
</evidence>
<feature type="binding site" evidence="8">
    <location>
        <begin position="32"/>
        <end position="39"/>
    </location>
    <ligand>
        <name>ATP</name>
        <dbReference type="ChEBI" id="CHEBI:30616"/>
    </ligand>
</feature>
<keyword evidence="10" id="KW-1185">Reference proteome</keyword>
<evidence type="ECO:0000256" key="8">
    <source>
        <dbReference type="HAMAP-Rule" id="MF_00158"/>
    </source>
</evidence>
<comment type="miscellaneous">
    <text evidence="8">The reaction proceeds by a bi uni uni bi ping pong mechanism.</text>
</comment>